<dbReference type="RefSeq" id="WP_146088798.1">
    <property type="nucleotide sequence ID" value="NZ_PTJC01000006.1"/>
</dbReference>
<sequence>MQTTFSVTSVSSEPLAQLPGDWTTNDFRQILALTDYGEVGDLSDKEIGEMAYLSLADLPKSEAAELLISYVFPEGSLTAGQIKNSSHEIDTERLWEEYPEPRHHRNFYRVGSLLYAAYNGGHPKPDGRRLVVNVTTTKAGAPLLADPDPALVLRLLAPAMDAHALLHRLYEDELKGDAFPSAPYLLYRITSRQTAENSFELTIDSTDYWLADYRPAGTYEVTAAPDGVAAES</sequence>
<dbReference type="AlphaFoldDB" id="A0A2S6I3P2"/>
<comment type="caution">
    <text evidence="1">The sequence shown here is derived from an EMBL/GenBank/DDBJ whole genome shotgun (WGS) entry which is preliminary data.</text>
</comment>
<gene>
    <name evidence="1" type="ORF">CLV84_2584</name>
</gene>
<evidence type="ECO:0000313" key="2">
    <source>
        <dbReference type="Proteomes" id="UP000237662"/>
    </source>
</evidence>
<dbReference type="OrthoDB" id="1118033at2"/>
<name>A0A2S6I3P2_9BACT</name>
<keyword evidence="2" id="KW-1185">Reference proteome</keyword>
<protein>
    <submittedName>
        <fullName evidence="1">Uncharacterized protein</fullName>
    </submittedName>
</protein>
<dbReference type="Proteomes" id="UP000237662">
    <property type="component" value="Unassembled WGS sequence"/>
</dbReference>
<organism evidence="1 2">
    <name type="scientific">Neolewinella xylanilytica</name>
    <dbReference type="NCBI Taxonomy" id="1514080"/>
    <lineage>
        <taxon>Bacteria</taxon>
        <taxon>Pseudomonadati</taxon>
        <taxon>Bacteroidota</taxon>
        <taxon>Saprospiria</taxon>
        <taxon>Saprospirales</taxon>
        <taxon>Lewinellaceae</taxon>
        <taxon>Neolewinella</taxon>
    </lineage>
</organism>
<dbReference type="EMBL" id="PTJC01000006">
    <property type="protein sequence ID" value="PPK85681.1"/>
    <property type="molecule type" value="Genomic_DNA"/>
</dbReference>
<proteinExistence type="predicted"/>
<evidence type="ECO:0000313" key="1">
    <source>
        <dbReference type="EMBL" id="PPK85681.1"/>
    </source>
</evidence>
<accession>A0A2S6I3P2</accession>
<reference evidence="1 2" key="1">
    <citation type="submission" date="2018-02" db="EMBL/GenBank/DDBJ databases">
        <title>Genomic Encyclopedia of Archaeal and Bacterial Type Strains, Phase II (KMG-II): from individual species to whole genera.</title>
        <authorList>
            <person name="Goeker M."/>
        </authorList>
    </citation>
    <scope>NUCLEOTIDE SEQUENCE [LARGE SCALE GENOMIC DNA]</scope>
    <source>
        <strain evidence="1 2">DSM 29526</strain>
    </source>
</reference>